<dbReference type="Gene3D" id="3.60.15.10">
    <property type="entry name" value="Ribonuclease Z/Hydroxyacylglutathione hydrolase-like"/>
    <property type="match status" value="1"/>
</dbReference>
<protein>
    <submittedName>
        <fullName evidence="2">MBL fold metallo-hydrolase</fullName>
    </submittedName>
</protein>
<feature type="domain" description="Metallo-beta-lactamase" evidence="1">
    <location>
        <begin position="77"/>
        <end position="268"/>
    </location>
</feature>
<dbReference type="CDD" id="cd07715">
    <property type="entry name" value="TaR3-like_MBL-fold"/>
    <property type="match status" value="1"/>
</dbReference>
<gene>
    <name evidence="2" type="ORF">ENL21_04785</name>
</gene>
<accession>A0A7V5LJK0</accession>
<dbReference type="GO" id="GO:0042781">
    <property type="term" value="F:3'-tRNA processing endoribonuclease activity"/>
    <property type="evidence" value="ECO:0007669"/>
    <property type="project" value="TreeGrafter"/>
</dbReference>
<dbReference type="PANTHER" id="PTHR46018">
    <property type="entry name" value="ZINC PHOSPHODIESTERASE ELAC PROTEIN 1"/>
    <property type="match status" value="1"/>
</dbReference>
<proteinExistence type="predicted"/>
<dbReference type="Pfam" id="PF12706">
    <property type="entry name" value="Lactamase_B_2"/>
    <property type="match status" value="1"/>
</dbReference>
<evidence type="ECO:0000313" key="2">
    <source>
        <dbReference type="EMBL" id="HHE55075.1"/>
    </source>
</evidence>
<dbReference type="Proteomes" id="UP000886111">
    <property type="component" value="Unassembled WGS sequence"/>
</dbReference>
<organism evidence="2">
    <name type="scientific">Caldithrix abyssi</name>
    <dbReference type="NCBI Taxonomy" id="187145"/>
    <lineage>
        <taxon>Bacteria</taxon>
        <taxon>Pseudomonadati</taxon>
        <taxon>Calditrichota</taxon>
        <taxon>Calditrichia</taxon>
        <taxon>Calditrichales</taxon>
        <taxon>Calditrichaceae</taxon>
        <taxon>Caldithrix</taxon>
    </lineage>
</organism>
<comment type="caution">
    <text evidence="2">The sequence shown here is derived from an EMBL/GenBank/DDBJ whole genome shotgun (WGS) entry which is preliminary data.</text>
</comment>
<dbReference type="PANTHER" id="PTHR46018:SF2">
    <property type="entry name" value="ZINC PHOSPHODIESTERASE ELAC PROTEIN 1"/>
    <property type="match status" value="1"/>
</dbReference>
<dbReference type="AlphaFoldDB" id="A0A7V5LJK0"/>
<dbReference type="SUPFAM" id="SSF56281">
    <property type="entry name" value="Metallo-hydrolase/oxidoreductase"/>
    <property type="match status" value="1"/>
</dbReference>
<sequence>MPDHKFLFKIYGVRGSYPVSPTGGTQFGGNTTCVMARTSNQIVIFDAGSGIIPLGKELVPEILEHQKKENGPFHITLMFTHTHIDHLLGLPYFAPIYMPQVHLHFIGPATVGVDFETILRTQVLPQYFPVSMDEFRSQKSFYNISENTFVHFNNSSEPIIGDVRQQKPNNSGFRIETMKYYFHPKDGTYLYNIQWNNHKIIFATDIEGYKSGDQRLINFARNADILIHDAQYTEEQYRMFCGYGHSSFVMACDTAQEANVKKLLLFHHDPNNSDQDLLALEQNAQKLFPAAELAKEGWSWSV</sequence>
<dbReference type="InterPro" id="IPR036866">
    <property type="entry name" value="RibonucZ/Hydroxyglut_hydro"/>
</dbReference>
<name>A0A7V5LJK0_CALAY</name>
<dbReference type="InterPro" id="IPR001279">
    <property type="entry name" value="Metallo-B-lactamas"/>
</dbReference>
<reference evidence="2" key="1">
    <citation type="journal article" date="2020" name="mSystems">
        <title>Genome- and Community-Level Interaction Insights into Carbon Utilization and Element Cycling Functions of Hydrothermarchaeota in Hydrothermal Sediment.</title>
        <authorList>
            <person name="Zhou Z."/>
            <person name="Liu Y."/>
            <person name="Xu W."/>
            <person name="Pan J."/>
            <person name="Luo Z.H."/>
            <person name="Li M."/>
        </authorList>
    </citation>
    <scope>NUCLEOTIDE SEQUENCE [LARGE SCALE GENOMIC DNA]</scope>
    <source>
        <strain evidence="2">HyVt-76</strain>
    </source>
</reference>
<evidence type="ECO:0000259" key="1">
    <source>
        <dbReference type="Pfam" id="PF12706"/>
    </source>
</evidence>
<dbReference type="EMBL" id="DRTD01000355">
    <property type="protein sequence ID" value="HHE55075.1"/>
    <property type="molecule type" value="Genomic_DNA"/>
</dbReference>